<keyword evidence="2" id="KW-1133">Transmembrane helix</keyword>
<reference evidence="3 4" key="1">
    <citation type="journal article" date="2020" name="Syst. Appl. Microbiol.">
        <title>Alienimonas chondri sp. nov., a novel planctomycete isolated from the biofilm of the red alga Chondrus crispus.</title>
        <authorList>
            <person name="Vitorino I."/>
            <person name="Albuquerque L."/>
            <person name="Wiegand S."/>
            <person name="Kallscheuer N."/>
            <person name="da Costa M.S."/>
            <person name="Lobo-da-Cunha A."/>
            <person name="Jogler C."/>
            <person name="Lage O.M."/>
        </authorList>
    </citation>
    <scope>NUCLEOTIDE SEQUENCE [LARGE SCALE GENOMIC DNA]</scope>
    <source>
        <strain evidence="3 4">LzC2</strain>
    </source>
</reference>
<feature type="region of interest" description="Disordered" evidence="1">
    <location>
        <begin position="146"/>
        <end position="180"/>
    </location>
</feature>
<evidence type="ECO:0000313" key="3">
    <source>
        <dbReference type="EMBL" id="NNJ25738.1"/>
    </source>
</evidence>
<evidence type="ECO:0000256" key="2">
    <source>
        <dbReference type="SAM" id="Phobius"/>
    </source>
</evidence>
<feature type="transmembrane region" description="Helical" evidence="2">
    <location>
        <begin position="122"/>
        <end position="142"/>
    </location>
</feature>
<keyword evidence="2" id="KW-0472">Membrane</keyword>
<evidence type="ECO:0000313" key="4">
    <source>
        <dbReference type="Proteomes" id="UP000609651"/>
    </source>
</evidence>
<proteinExistence type="predicted"/>
<name>A0ABX1VCA4_9PLAN</name>
<accession>A0ABX1VCA4</accession>
<protein>
    <recommendedName>
        <fullName evidence="5">DUF3426 domain-containing protein</fullName>
    </recommendedName>
</protein>
<dbReference type="Proteomes" id="UP000609651">
    <property type="component" value="Unassembled WGS sequence"/>
</dbReference>
<dbReference type="EMBL" id="WTPX01000048">
    <property type="protein sequence ID" value="NNJ25738.1"/>
    <property type="molecule type" value="Genomic_DNA"/>
</dbReference>
<evidence type="ECO:0008006" key="5">
    <source>
        <dbReference type="Google" id="ProtNLM"/>
    </source>
</evidence>
<gene>
    <name evidence="3" type="ORF">LzC2_18120</name>
</gene>
<sequence>MADASTGQPFRLPCPKCGSILKLRDRRVLGKVGKCPSCQHKFKLKEPEPVVELELDSPAGVTFDAADSREATPKKEAPAAPVIVPTADSTAGPLAAAPVVAAAEPEGSVLKQRRRSKKRSRTPEIVVGVLSAIGIGAVAYFVNDAMNAPPPGPQQATEQVKQERAEQREREASGFDATAGAASALAAGDREIEPITLRAMPAGVSMLVHMRPAELWGPKWEDTRLATGPLAAWAETELTELTGYPPQAMEECTVGWVMGPRGSVPKPAVVFTFAEPPQRSELVLNLPGTLTEQYAVPMQIDSDRQLAIVVLNDPDDPAAKPVGMAFAPAEFAPDLDPVAALTAPAVEGLLPATDRTAPLTVLFQPLDLDLHRETLFADNVRPLADAVYASFGGWTEAVAVGFGPAADGDDVAVTLAVRGTTDDVASTLGRTAAKELGTLPEELLAYVRTLVPATVGRQRLVGRLPAMLAAAINGRVGGTEDRVYRSAVKLPKAAGPNFALASLLTWEAGLSGQRTAAPTIVAAAPDNATLIEKLDRVVDIDFRRTPMQEAFQFIAEEAKFTVELDGGAIGDGGMTQNMTQEFALGRVPAKEAIARIMQNHPKLAVVADTPQKGTLLVTTYKAAKAAGQTPLPIGPGPPAE</sequence>
<evidence type="ECO:0000256" key="1">
    <source>
        <dbReference type="SAM" id="MobiDB-lite"/>
    </source>
</evidence>
<feature type="compositionally biased region" description="Basic and acidic residues" evidence="1">
    <location>
        <begin position="160"/>
        <end position="173"/>
    </location>
</feature>
<comment type="caution">
    <text evidence="3">The sequence shown here is derived from an EMBL/GenBank/DDBJ whole genome shotgun (WGS) entry which is preliminary data.</text>
</comment>
<organism evidence="3 4">
    <name type="scientific">Alienimonas chondri</name>
    <dbReference type="NCBI Taxonomy" id="2681879"/>
    <lineage>
        <taxon>Bacteria</taxon>
        <taxon>Pseudomonadati</taxon>
        <taxon>Planctomycetota</taxon>
        <taxon>Planctomycetia</taxon>
        <taxon>Planctomycetales</taxon>
        <taxon>Planctomycetaceae</taxon>
        <taxon>Alienimonas</taxon>
    </lineage>
</organism>
<dbReference type="RefSeq" id="WP_171186047.1">
    <property type="nucleotide sequence ID" value="NZ_WTPX01000048.1"/>
</dbReference>
<keyword evidence="4" id="KW-1185">Reference proteome</keyword>
<keyword evidence="2" id="KW-0812">Transmembrane</keyword>